<dbReference type="Proteomes" id="UP001596154">
    <property type="component" value="Unassembled WGS sequence"/>
</dbReference>
<dbReference type="RefSeq" id="WP_381026020.1">
    <property type="nucleotide sequence ID" value="NZ_JBHSNY010000009.1"/>
</dbReference>
<evidence type="ECO:0000313" key="2">
    <source>
        <dbReference type="Proteomes" id="UP001596154"/>
    </source>
</evidence>
<name>A0ABW0UWM0_9ACTN</name>
<accession>A0ABW0UWM0</accession>
<protein>
    <submittedName>
        <fullName evidence="1">Uncharacterized protein</fullName>
    </submittedName>
</protein>
<proteinExistence type="predicted"/>
<reference evidence="2" key="1">
    <citation type="journal article" date="2019" name="Int. J. Syst. Evol. Microbiol.">
        <title>The Global Catalogue of Microorganisms (GCM) 10K type strain sequencing project: providing services to taxonomists for standard genome sequencing and annotation.</title>
        <authorList>
            <consortium name="The Broad Institute Genomics Platform"/>
            <consortium name="The Broad Institute Genome Sequencing Center for Infectious Disease"/>
            <person name="Wu L."/>
            <person name="Ma J."/>
        </authorList>
    </citation>
    <scope>NUCLEOTIDE SEQUENCE [LARGE SCALE GENOMIC DNA]</scope>
    <source>
        <strain evidence="2">CGMCC 4.7248</strain>
    </source>
</reference>
<comment type="caution">
    <text evidence="1">The sequence shown here is derived from an EMBL/GenBank/DDBJ whole genome shotgun (WGS) entry which is preliminary data.</text>
</comment>
<sequence length="131" mass="14470">MRSARRFRRLVVGEAVWYWTVRQRVRPVYADCRLKISFVAEGTGSPGRRLTLVFAPSADGVVSNTYVESGTVTRLPDRSHLNLHEPGTARRLLDAAAPTLERWPSKRHVEVDGWPCFARVVGGPGGGASGR</sequence>
<evidence type="ECO:0000313" key="1">
    <source>
        <dbReference type="EMBL" id="MFC5637109.1"/>
    </source>
</evidence>
<dbReference type="EMBL" id="JBHSNY010000009">
    <property type="protein sequence ID" value="MFC5637109.1"/>
    <property type="molecule type" value="Genomic_DNA"/>
</dbReference>
<gene>
    <name evidence="1" type="ORF">ACFPZJ_25550</name>
</gene>
<keyword evidence="2" id="KW-1185">Reference proteome</keyword>
<organism evidence="1 2">
    <name type="scientific">Streptomyces bullii</name>
    <dbReference type="NCBI Taxonomy" id="349910"/>
    <lineage>
        <taxon>Bacteria</taxon>
        <taxon>Bacillati</taxon>
        <taxon>Actinomycetota</taxon>
        <taxon>Actinomycetes</taxon>
        <taxon>Kitasatosporales</taxon>
        <taxon>Streptomycetaceae</taxon>
        <taxon>Streptomyces</taxon>
    </lineage>
</organism>